<dbReference type="Gene3D" id="3.30.479.30">
    <property type="entry name" value="Band 7 domain"/>
    <property type="match status" value="1"/>
</dbReference>
<dbReference type="PRINTS" id="PR00721">
    <property type="entry name" value="STOMATIN"/>
</dbReference>
<dbReference type="SUPFAM" id="SSF117892">
    <property type="entry name" value="Band 7/SPFH domain"/>
    <property type="match status" value="1"/>
</dbReference>
<dbReference type="GeneID" id="75913259"/>
<name>A0AAD5ECN7_UMBRA</name>
<evidence type="ECO:0000256" key="2">
    <source>
        <dbReference type="SAM" id="MobiDB-lite"/>
    </source>
</evidence>
<dbReference type="FunFam" id="3.30.479.30:FF:000004">
    <property type="entry name" value="Putative membrane protease family, stomatin"/>
    <property type="match status" value="1"/>
</dbReference>
<sequence length="322" mass="35454">MTHQNNRSEQALELTDRASSSNYPPTPLMHTETEAALGQQGLQPTYAMELGLDSIPHGCYGTMMNTIGAVLGFCGSIPCIVCCPNPYKRIPQGYVGLVTRFGKFYKCVDPGLVKINPVTEKVRKVDIKIQISEIPEQEIMTQDNVNVKIESVLFWHVMDPYQSQYAVTDVERALTERTQTTLRHILGGKVLQDAIENREAIAGEIQDVIEPSARLWGVKIESILIKDIMFSPELQASLSSAAQAKRVGESRVIAAKAEVDAAKLMRDAANILNTPAAMQIRYLETLSSMAKNGQGPKTIFMPLDASNKMDMRLGQPSGSQPM</sequence>
<reference evidence="4" key="2">
    <citation type="journal article" date="2022" name="Proc. Natl. Acad. Sci. U.S.A.">
        <title>Diploid-dominant life cycles characterize the early evolution of Fungi.</title>
        <authorList>
            <person name="Amses K.R."/>
            <person name="Simmons D.R."/>
            <person name="Longcore J.E."/>
            <person name="Mondo S.J."/>
            <person name="Seto K."/>
            <person name="Jeronimo G.H."/>
            <person name="Bonds A.E."/>
            <person name="Quandt C.A."/>
            <person name="Davis W.J."/>
            <person name="Chang Y."/>
            <person name="Federici B.A."/>
            <person name="Kuo A."/>
            <person name="LaButti K."/>
            <person name="Pangilinan J."/>
            <person name="Andreopoulos W."/>
            <person name="Tritt A."/>
            <person name="Riley R."/>
            <person name="Hundley H."/>
            <person name="Johnson J."/>
            <person name="Lipzen A."/>
            <person name="Barry K."/>
            <person name="Lang B.F."/>
            <person name="Cuomo C.A."/>
            <person name="Buchler N.E."/>
            <person name="Grigoriev I.V."/>
            <person name="Spatafora J.W."/>
            <person name="Stajich J.E."/>
            <person name="James T.Y."/>
        </authorList>
    </citation>
    <scope>NUCLEOTIDE SEQUENCE</scope>
    <source>
        <strain evidence="4">AG</strain>
    </source>
</reference>
<accession>A0AAD5ECN7</accession>
<evidence type="ECO:0000313" key="4">
    <source>
        <dbReference type="EMBL" id="KAI8581049.1"/>
    </source>
</evidence>
<evidence type="ECO:0000313" key="5">
    <source>
        <dbReference type="Proteomes" id="UP001206595"/>
    </source>
</evidence>
<protein>
    <recommendedName>
        <fullName evidence="3">Band 7 domain-containing protein</fullName>
    </recommendedName>
</protein>
<dbReference type="GO" id="GO:0098552">
    <property type="term" value="C:side of membrane"/>
    <property type="evidence" value="ECO:0007669"/>
    <property type="project" value="UniProtKB-ARBA"/>
</dbReference>
<dbReference type="InterPro" id="IPR036013">
    <property type="entry name" value="Band_7/SPFH_dom_sf"/>
</dbReference>
<evidence type="ECO:0000259" key="3">
    <source>
        <dbReference type="SMART" id="SM00244"/>
    </source>
</evidence>
<gene>
    <name evidence="4" type="ORF">K450DRAFT_234406</name>
</gene>
<feature type="domain" description="Band 7" evidence="3">
    <location>
        <begin position="85"/>
        <end position="242"/>
    </location>
</feature>
<dbReference type="Gene3D" id="6.10.250.2090">
    <property type="match status" value="1"/>
</dbReference>
<dbReference type="InterPro" id="IPR001107">
    <property type="entry name" value="Band_7"/>
</dbReference>
<dbReference type="CDD" id="cd13437">
    <property type="entry name" value="SPFH_alloslipin"/>
    <property type="match status" value="1"/>
</dbReference>
<dbReference type="PANTHER" id="PTHR10264:SF19">
    <property type="entry name" value="AT06885P-RELATED"/>
    <property type="match status" value="1"/>
</dbReference>
<comment type="similarity">
    <text evidence="1">Belongs to the band 7/mec-2 family.</text>
</comment>
<dbReference type="RefSeq" id="XP_051446053.1">
    <property type="nucleotide sequence ID" value="XM_051587914.1"/>
</dbReference>
<dbReference type="Pfam" id="PF01145">
    <property type="entry name" value="Band_7"/>
    <property type="match status" value="1"/>
</dbReference>
<dbReference type="AlphaFoldDB" id="A0AAD5ECN7"/>
<dbReference type="SMART" id="SM00244">
    <property type="entry name" value="PHB"/>
    <property type="match status" value="1"/>
</dbReference>
<dbReference type="Proteomes" id="UP001206595">
    <property type="component" value="Unassembled WGS sequence"/>
</dbReference>
<dbReference type="InterPro" id="IPR001972">
    <property type="entry name" value="Stomatin_HflK_fam"/>
</dbReference>
<dbReference type="EMBL" id="MU620908">
    <property type="protein sequence ID" value="KAI8581049.1"/>
    <property type="molecule type" value="Genomic_DNA"/>
</dbReference>
<organism evidence="4 5">
    <name type="scientific">Umbelopsis ramanniana AG</name>
    <dbReference type="NCBI Taxonomy" id="1314678"/>
    <lineage>
        <taxon>Eukaryota</taxon>
        <taxon>Fungi</taxon>
        <taxon>Fungi incertae sedis</taxon>
        <taxon>Mucoromycota</taxon>
        <taxon>Mucoromycotina</taxon>
        <taxon>Umbelopsidomycetes</taxon>
        <taxon>Umbelopsidales</taxon>
        <taxon>Umbelopsidaceae</taxon>
        <taxon>Umbelopsis</taxon>
    </lineage>
</organism>
<reference evidence="4" key="1">
    <citation type="submission" date="2021-06" db="EMBL/GenBank/DDBJ databases">
        <authorList>
            <consortium name="DOE Joint Genome Institute"/>
            <person name="Mondo S.J."/>
            <person name="Amses K.R."/>
            <person name="Simmons D.R."/>
            <person name="Longcore J.E."/>
            <person name="Seto K."/>
            <person name="Alves G.H."/>
            <person name="Bonds A.E."/>
            <person name="Quandt C.A."/>
            <person name="Davis W.J."/>
            <person name="Chang Y."/>
            <person name="Letcher P.M."/>
            <person name="Powell M.J."/>
            <person name="Kuo A."/>
            <person name="Labutti K."/>
            <person name="Pangilinan J."/>
            <person name="Andreopoulos W."/>
            <person name="Tritt A."/>
            <person name="Riley R."/>
            <person name="Hundley H."/>
            <person name="Johnson J."/>
            <person name="Lipzen A."/>
            <person name="Barry K."/>
            <person name="Berbee M.L."/>
            <person name="Buchler N.E."/>
            <person name="Grigoriev I.V."/>
            <person name="Spatafora J.W."/>
            <person name="Stajich J.E."/>
            <person name="James T.Y."/>
        </authorList>
    </citation>
    <scope>NUCLEOTIDE SEQUENCE</scope>
    <source>
        <strain evidence="4">AG</strain>
    </source>
</reference>
<comment type="caution">
    <text evidence="4">The sequence shown here is derived from an EMBL/GenBank/DDBJ whole genome shotgun (WGS) entry which is preliminary data.</text>
</comment>
<dbReference type="InterPro" id="IPR043202">
    <property type="entry name" value="Band-7_stomatin-like"/>
</dbReference>
<dbReference type="GO" id="GO:0005886">
    <property type="term" value="C:plasma membrane"/>
    <property type="evidence" value="ECO:0007669"/>
    <property type="project" value="InterPro"/>
</dbReference>
<proteinExistence type="inferred from homology"/>
<evidence type="ECO:0000256" key="1">
    <source>
        <dbReference type="ARBA" id="ARBA00008164"/>
    </source>
</evidence>
<feature type="region of interest" description="Disordered" evidence="2">
    <location>
        <begin position="1"/>
        <end position="29"/>
    </location>
</feature>
<dbReference type="PANTHER" id="PTHR10264">
    <property type="entry name" value="BAND 7 PROTEIN-RELATED"/>
    <property type="match status" value="1"/>
</dbReference>
<keyword evidence="5" id="KW-1185">Reference proteome</keyword>